<organism evidence="2 3">
    <name type="scientific">Scophthalmus maximus</name>
    <name type="common">Turbot</name>
    <name type="synonym">Psetta maxima</name>
    <dbReference type="NCBI Taxonomy" id="52904"/>
    <lineage>
        <taxon>Eukaryota</taxon>
        <taxon>Metazoa</taxon>
        <taxon>Chordata</taxon>
        <taxon>Craniata</taxon>
        <taxon>Vertebrata</taxon>
        <taxon>Euteleostomi</taxon>
        <taxon>Actinopterygii</taxon>
        <taxon>Neopterygii</taxon>
        <taxon>Teleostei</taxon>
        <taxon>Neoteleostei</taxon>
        <taxon>Acanthomorphata</taxon>
        <taxon>Carangaria</taxon>
        <taxon>Pleuronectiformes</taxon>
        <taxon>Pleuronectoidei</taxon>
        <taxon>Scophthalmidae</taxon>
        <taxon>Scophthalmus</taxon>
    </lineage>
</organism>
<dbReference type="Proteomes" id="UP000438429">
    <property type="component" value="Unassembled WGS sequence"/>
</dbReference>
<feature type="compositionally biased region" description="Basic and acidic residues" evidence="1">
    <location>
        <begin position="80"/>
        <end position="89"/>
    </location>
</feature>
<proteinExistence type="predicted"/>
<feature type="region of interest" description="Disordered" evidence="1">
    <location>
        <begin position="71"/>
        <end position="97"/>
    </location>
</feature>
<feature type="region of interest" description="Disordered" evidence="1">
    <location>
        <begin position="1"/>
        <end position="26"/>
    </location>
</feature>
<protein>
    <submittedName>
        <fullName evidence="2">Uncharacterized protein</fullName>
    </submittedName>
</protein>
<dbReference type="EMBL" id="VEVO01000004">
    <property type="protein sequence ID" value="KAF0043496.1"/>
    <property type="molecule type" value="Genomic_DNA"/>
</dbReference>
<comment type="caution">
    <text evidence="2">The sequence shown here is derived from an EMBL/GenBank/DDBJ whole genome shotgun (WGS) entry which is preliminary data.</text>
</comment>
<evidence type="ECO:0000256" key="1">
    <source>
        <dbReference type="SAM" id="MobiDB-lite"/>
    </source>
</evidence>
<evidence type="ECO:0000313" key="3">
    <source>
        <dbReference type="Proteomes" id="UP000438429"/>
    </source>
</evidence>
<dbReference type="AlphaFoldDB" id="A0A6A4T7H7"/>
<name>A0A6A4T7H7_SCOMX</name>
<accession>A0A6A4T7H7</accession>
<reference evidence="2 3" key="1">
    <citation type="submission" date="2019-06" db="EMBL/GenBank/DDBJ databases">
        <title>Draft genomes of female and male turbot (Scophthalmus maximus).</title>
        <authorList>
            <person name="Xu H."/>
            <person name="Xu X.-W."/>
            <person name="Shao C."/>
            <person name="Chen S."/>
        </authorList>
    </citation>
    <scope>NUCLEOTIDE SEQUENCE [LARGE SCALE GENOMIC DNA]</scope>
    <source>
        <strain evidence="2">Ysfricsl-2016a</strain>
        <tissue evidence="2">Blood</tissue>
    </source>
</reference>
<evidence type="ECO:0000313" key="2">
    <source>
        <dbReference type="EMBL" id="KAF0043496.1"/>
    </source>
</evidence>
<gene>
    <name evidence="2" type="ORF">F2P81_004833</name>
</gene>
<sequence>MEVNRGARTLNEDIVASDHSTASAPPVHRGVMMEGFGIDFNLEEMKNCWTQRSGYGNIGAHHSSHVIITSAESSPLSCRGPRELQERRQGSSARTLG</sequence>